<dbReference type="InterPro" id="IPR001810">
    <property type="entry name" value="F-box_dom"/>
</dbReference>
<protein>
    <submittedName>
        <fullName evidence="4">F-box/kelch-repeat protein At1g57790-like</fullName>
    </submittedName>
</protein>
<organism evidence="3 4">
    <name type="scientific">Nicotiana sylvestris</name>
    <name type="common">Wood tobacco</name>
    <name type="synonym">South American tobacco</name>
    <dbReference type="NCBI Taxonomy" id="4096"/>
    <lineage>
        <taxon>Eukaryota</taxon>
        <taxon>Viridiplantae</taxon>
        <taxon>Streptophyta</taxon>
        <taxon>Embryophyta</taxon>
        <taxon>Tracheophyta</taxon>
        <taxon>Spermatophyta</taxon>
        <taxon>Magnoliopsida</taxon>
        <taxon>eudicotyledons</taxon>
        <taxon>Gunneridae</taxon>
        <taxon>Pentapetalae</taxon>
        <taxon>asterids</taxon>
        <taxon>lamiids</taxon>
        <taxon>Solanales</taxon>
        <taxon>Solanaceae</taxon>
        <taxon>Nicotianoideae</taxon>
        <taxon>Nicotianeae</taxon>
        <taxon>Nicotiana</taxon>
    </lineage>
</organism>
<dbReference type="KEGG" id="nsy:104243299"/>
<dbReference type="Pfam" id="PF03478">
    <property type="entry name" value="Beta-prop_KIB1-4"/>
    <property type="match status" value="1"/>
</dbReference>
<dbReference type="RefSeq" id="XP_009796779.1">
    <property type="nucleotide sequence ID" value="XM_009798477.1"/>
</dbReference>
<dbReference type="PANTHER" id="PTHR33127:SF5">
    <property type="entry name" value="TRANSMEMBRANE PROTEIN"/>
    <property type="match status" value="1"/>
</dbReference>
<dbReference type="InterPro" id="IPR005174">
    <property type="entry name" value="KIB1-4_b-propeller"/>
</dbReference>
<dbReference type="STRING" id="4096.A0A1U7YC02"/>
<accession>A0A1U7YC02</accession>
<proteinExistence type="predicted"/>
<keyword evidence="3" id="KW-1185">Reference proteome</keyword>
<evidence type="ECO:0000259" key="2">
    <source>
        <dbReference type="Pfam" id="PF03478"/>
    </source>
</evidence>
<evidence type="ECO:0000259" key="1">
    <source>
        <dbReference type="Pfam" id="PF00646"/>
    </source>
</evidence>
<gene>
    <name evidence="4" type="primary">LOC104243299</name>
</gene>
<feature type="domain" description="F-box" evidence="1">
    <location>
        <begin position="15"/>
        <end position="42"/>
    </location>
</feature>
<dbReference type="CDD" id="cd09917">
    <property type="entry name" value="F-box_SF"/>
    <property type="match status" value="1"/>
</dbReference>
<reference evidence="3" key="1">
    <citation type="journal article" date="2013" name="Genome Biol.">
        <title>Reference genomes and transcriptomes of Nicotiana sylvestris and Nicotiana tomentosiformis.</title>
        <authorList>
            <person name="Sierro N."/>
            <person name="Battey J.N."/>
            <person name="Ouadi S."/>
            <person name="Bovet L."/>
            <person name="Goepfert S."/>
            <person name="Bakaher N."/>
            <person name="Peitsch M.C."/>
            <person name="Ivanov N.V."/>
        </authorList>
    </citation>
    <scope>NUCLEOTIDE SEQUENCE [LARGE SCALE GENOMIC DNA]</scope>
</reference>
<dbReference type="Pfam" id="PF00646">
    <property type="entry name" value="F-box"/>
    <property type="match status" value="1"/>
</dbReference>
<evidence type="ECO:0000313" key="4">
    <source>
        <dbReference type="RefSeq" id="XP_009796779.1"/>
    </source>
</evidence>
<dbReference type="GeneID" id="104243299"/>
<dbReference type="Proteomes" id="UP000189701">
    <property type="component" value="Unplaced"/>
</dbReference>
<name>A0A1U7YC02_NICSY</name>
<dbReference type="PANTHER" id="PTHR33127">
    <property type="entry name" value="TRANSMEMBRANE PROTEIN"/>
    <property type="match status" value="1"/>
</dbReference>
<dbReference type="AlphaFoldDB" id="A0A1U7YC02"/>
<feature type="domain" description="KIB1-4 beta-propeller" evidence="2">
    <location>
        <begin position="85"/>
        <end position="337"/>
    </location>
</feature>
<dbReference type="eggNOG" id="ENOG502S177">
    <property type="taxonomic scope" value="Eukaryota"/>
</dbReference>
<evidence type="ECO:0000313" key="3">
    <source>
        <dbReference type="Proteomes" id="UP000189701"/>
    </source>
</evidence>
<sequence length="377" mass="43038">MEGADYDELWSDYVPTDILRLISSRLVAGDYFAFLAVCKRWRFESLSSPLPPPIHDSPSSPCLMTLNKETGIIESFHPVYNVINHKMDIPKLKGARIRSANANWLLVSHGNRGMFFFNPISNDIIELPDLLEDVENHFPSWTFSCSPDSSSSDCFVIGFENFGSPPAIYIIKVGESSWTYHDFYNEDGNKQGSFMLSGCHNPVFFKNNIVWIFGDKGNLGILNIKENSAVETPIWEFYGKYLPRRKRSSIRQSYLVEDVDNGGILVVLLTYEERKVEVWRYKCDISKRILEREKIASLDNKTLFVSFGASYLKPCVARGLGNKIYFPMFHGNNKGVFYCLATHKYYSLDYSINAAFPSSNCYNLIQPKSCIWIDPSS</sequence>
<dbReference type="OrthoDB" id="1263126at2759"/>
<reference evidence="4" key="2">
    <citation type="submission" date="2025-08" db="UniProtKB">
        <authorList>
            <consortium name="RefSeq"/>
        </authorList>
    </citation>
    <scope>IDENTIFICATION</scope>
    <source>
        <tissue evidence="4">Leaf</tissue>
    </source>
</reference>